<accession>A0ACA9P1B5</accession>
<name>A0ACA9P1B5_9GLOM</name>
<comment type="caution">
    <text evidence="1">The sequence shown here is derived from an EMBL/GenBank/DDBJ whole genome shotgun (WGS) entry which is preliminary data.</text>
</comment>
<evidence type="ECO:0000313" key="1">
    <source>
        <dbReference type="EMBL" id="CAG8684666.1"/>
    </source>
</evidence>
<protein>
    <submittedName>
        <fullName evidence="1">5459_t:CDS:1</fullName>
    </submittedName>
</protein>
<dbReference type="Proteomes" id="UP000789920">
    <property type="component" value="Unassembled WGS sequence"/>
</dbReference>
<gene>
    <name evidence="1" type="ORF">RPERSI_LOCUS9282</name>
</gene>
<organism evidence="1 2">
    <name type="scientific">Racocetra persica</name>
    <dbReference type="NCBI Taxonomy" id="160502"/>
    <lineage>
        <taxon>Eukaryota</taxon>
        <taxon>Fungi</taxon>
        <taxon>Fungi incertae sedis</taxon>
        <taxon>Mucoromycota</taxon>
        <taxon>Glomeromycotina</taxon>
        <taxon>Glomeromycetes</taxon>
        <taxon>Diversisporales</taxon>
        <taxon>Gigasporaceae</taxon>
        <taxon>Racocetra</taxon>
    </lineage>
</organism>
<proteinExistence type="predicted"/>
<sequence length="280" mass="33051">MRGKELTYEQREQIIGDYLAGLNGLRISTVLAISRSTVYVTIDLYKKLVLHIQKSVLVVQNNYLHNLGLLTYKQRIGRYNWCKAKLTWKEEWKQIVWSDESRFTLFKSDGRIKVYNINFIKPIVKYNGGSIMFWGYFSWYGIGPLVVVDETMNSDIYVKFLAQHLVPWIRDNPNLIFQHRVINQIVHWWLKSHDIPVLDWVSQSSDLNPVENLWDYVDCQVRKRRPLPSSHKELIKAVQEEWANISIETLSSLILSMHERVKAVYKNKGRHINSDLLDLF</sequence>
<evidence type="ECO:0000313" key="2">
    <source>
        <dbReference type="Proteomes" id="UP000789920"/>
    </source>
</evidence>
<keyword evidence="2" id="KW-1185">Reference proteome</keyword>
<dbReference type="EMBL" id="CAJVQC010017428">
    <property type="protein sequence ID" value="CAG8684666.1"/>
    <property type="molecule type" value="Genomic_DNA"/>
</dbReference>
<reference evidence="1" key="1">
    <citation type="submission" date="2021-06" db="EMBL/GenBank/DDBJ databases">
        <authorList>
            <person name="Kallberg Y."/>
            <person name="Tangrot J."/>
            <person name="Rosling A."/>
        </authorList>
    </citation>
    <scope>NUCLEOTIDE SEQUENCE</scope>
    <source>
        <strain evidence="1">MA461A</strain>
    </source>
</reference>